<evidence type="ECO:0000313" key="1">
    <source>
        <dbReference type="EMBL" id="SVE64572.1"/>
    </source>
</evidence>
<organism evidence="1">
    <name type="scientific">marine metagenome</name>
    <dbReference type="NCBI Taxonomy" id="408172"/>
    <lineage>
        <taxon>unclassified sequences</taxon>
        <taxon>metagenomes</taxon>
        <taxon>ecological metagenomes</taxon>
    </lineage>
</organism>
<feature type="non-terminal residue" evidence="1">
    <location>
        <position position="120"/>
    </location>
</feature>
<proteinExistence type="predicted"/>
<sequence>MSDPAFRIKAQKAGPKGNRYPDNVGDAATGGQHYMLIKSYKMDDPRMTTTTSHFSSKNVTYKEGHADQTQGMVPRTADWTCALYIPPGSLRQTFAGKYTSLEYGASMIRGAQATADLASG</sequence>
<reference evidence="1" key="1">
    <citation type="submission" date="2018-05" db="EMBL/GenBank/DDBJ databases">
        <authorList>
            <person name="Lanie J.A."/>
            <person name="Ng W.-L."/>
            <person name="Kazmierczak K.M."/>
            <person name="Andrzejewski T.M."/>
            <person name="Davidsen T.M."/>
            <person name="Wayne K.J."/>
            <person name="Tettelin H."/>
            <person name="Glass J.I."/>
            <person name="Rusch D."/>
            <person name="Podicherti R."/>
            <person name="Tsui H.-C.T."/>
            <person name="Winkler M.E."/>
        </authorList>
    </citation>
    <scope>NUCLEOTIDE SEQUENCE</scope>
</reference>
<name>A0A383F5W2_9ZZZZ</name>
<gene>
    <name evidence="1" type="ORF">METZ01_LOCUS517426</name>
</gene>
<dbReference type="AlphaFoldDB" id="A0A383F5W2"/>
<protein>
    <submittedName>
        <fullName evidence="1">Uncharacterized protein</fullName>
    </submittedName>
</protein>
<dbReference type="EMBL" id="UINC01231852">
    <property type="protein sequence ID" value="SVE64572.1"/>
    <property type="molecule type" value="Genomic_DNA"/>
</dbReference>
<accession>A0A383F5W2</accession>